<keyword evidence="6" id="KW-1185">Reference proteome</keyword>
<evidence type="ECO:0000256" key="2">
    <source>
        <dbReference type="ARBA" id="ARBA00023125"/>
    </source>
</evidence>
<evidence type="ECO:0000313" key="5">
    <source>
        <dbReference type="EMBL" id="MQY05715.1"/>
    </source>
</evidence>
<dbReference type="PRINTS" id="PR00035">
    <property type="entry name" value="HTHGNTR"/>
</dbReference>
<dbReference type="InterPro" id="IPR011663">
    <property type="entry name" value="UTRA"/>
</dbReference>
<dbReference type="InterPro" id="IPR036388">
    <property type="entry name" value="WH-like_DNA-bd_sf"/>
</dbReference>
<evidence type="ECO:0000256" key="3">
    <source>
        <dbReference type="ARBA" id="ARBA00023163"/>
    </source>
</evidence>
<dbReference type="GO" id="GO:0003700">
    <property type="term" value="F:DNA-binding transcription factor activity"/>
    <property type="evidence" value="ECO:0007669"/>
    <property type="project" value="InterPro"/>
</dbReference>
<reference evidence="5 6" key="1">
    <citation type="submission" date="2019-10" db="EMBL/GenBank/DDBJ databases">
        <title>Actinomadura rubteroloni sp. nov. and Actinomadura macrotermitis sp. nov., isolated from the gut of fungus growing-termite Macrotermes natalensis.</title>
        <authorList>
            <person name="Benndorf R."/>
            <person name="Martin K."/>
            <person name="Kuefner M."/>
            <person name="De Beer W."/>
            <person name="Kaster A.-K."/>
            <person name="Vollmers J."/>
            <person name="Poulsen M."/>
            <person name="Beemelmanns C."/>
        </authorList>
    </citation>
    <scope>NUCLEOTIDE SEQUENCE [LARGE SCALE GENOMIC DNA]</scope>
    <source>
        <strain evidence="5 6">RB68</strain>
    </source>
</reference>
<evidence type="ECO:0000259" key="4">
    <source>
        <dbReference type="PROSITE" id="PS50949"/>
    </source>
</evidence>
<dbReference type="InterPro" id="IPR036390">
    <property type="entry name" value="WH_DNA-bd_sf"/>
</dbReference>
<name>A0A7K0BX06_9ACTN</name>
<dbReference type="Pfam" id="PF00392">
    <property type="entry name" value="GntR"/>
    <property type="match status" value="1"/>
</dbReference>
<comment type="caution">
    <text evidence="5">The sequence shown here is derived from an EMBL/GenBank/DDBJ whole genome shotgun (WGS) entry which is preliminary data.</text>
</comment>
<dbReference type="PROSITE" id="PS50949">
    <property type="entry name" value="HTH_GNTR"/>
    <property type="match status" value="1"/>
</dbReference>
<gene>
    <name evidence="5" type="primary">yvoA_2</name>
    <name evidence="5" type="ORF">ACRB68_37920</name>
</gene>
<dbReference type="PANTHER" id="PTHR44846:SF17">
    <property type="entry name" value="GNTR-FAMILY TRANSCRIPTIONAL REGULATOR"/>
    <property type="match status" value="1"/>
</dbReference>
<protein>
    <submittedName>
        <fullName evidence="5">HTH-type transcriptional repressor YvoA</fullName>
    </submittedName>
</protein>
<dbReference type="Gene3D" id="1.10.10.10">
    <property type="entry name" value="Winged helix-like DNA-binding domain superfamily/Winged helix DNA-binding domain"/>
    <property type="match status" value="1"/>
</dbReference>
<evidence type="ECO:0000313" key="6">
    <source>
        <dbReference type="Proteomes" id="UP000487268"/>
    </source>
</evidence>
<dbReference type="PANTHER" id="PTHR44846">
    <property type="entry name" value="MANNOSYL-D-GLYCERATE TRANSPORT/METABOLISM SYSTEM REPRESSOR MNGR-RELATED"/>
    <property type="match status" value="1"/>
</dbReference>
<dbReference type="InterPro" id="IPR000524">
    <property type="entry name" value="Tscrpt_reg_HTH_GntR"/>
</dbReference>
<proteinExistence type="predicted"/>
<keyword evidence="1" id="KW-0805">Transcription regulation</keyword>
<dbReference type="InterPro" id="IPR028978">
    <property type="entry name" value="Chorismate_lyase_/UTRA_dom_sf"/>
</dbReference>
<dbReference type="GO" id="GO:0003677">
    <property type="term" value="F:DNA binding"/>
    <property type="evidence" value="ECO:0007669"/>
    <property type="project" value="UniProtKB-KW"/>
</dbReference>
<dbReference type="OrthoDB" id="3214900at2"/>
<dbReference type="InterPro" id="IPR050679">
    <property type="entry name" value="Bact_HTH_transcr_reg"/>
</dbReference>
<organism evidence="5 6">
    <name type="scientific">Actinomadura macrotermitis</name>
    <dbReference type="NCBI Taxonomy" id="2585200"/>
    <lineage>
        <taxon>Bacteria</taxon>
        <taxon>Bacillati</taxon>
        <taxon>Actinomycetota</taxon>
        <taxon>Actinomycetes</taxon>
        <taxon>Streptosporangiales</taxon>
        <taxon>Thermomonosporaceae</taxon>
        <taxon>Actinomadura</taxon>
    </lineage>
</organism>
<dbReference type="Gene3D" id="3.40.1410.10">
    <property type="entry name" value="Chorismate lyase-like"/>
    <property type="match status" value="1"/>
</dbReference>
<dbReference type="SMART" id="SM00345">
    <property type="entry name" value="HTH_GNTR"/>
    <property type="match status" value="1"/>
</dbReference>
<feature type="domain" description="HTH gntR-type" evidence="4">
    <location>
        <begin position="7"/>
        <end position="75"/>
    </location>
</feature>
<keyword evidence="2" id="KW-0238">DNA-binding</keyword>
<dbReference type="EMBL" id="WEGH01000002">
    <property type="protein sequence ID" value="MQY05715.1"/>
    <property type="molecule type" value="Genomic_DNA"/>
</dbReference>
<dbReference type="AlphaFoldDB" id="A0A7K0BX06"/>
<dbReference type="Pfam" id="PF07702">
    <property type="entry name" value="UTRA"/>
    <property type="match status" value="1"/>
</dbReference>
<dbReference type="RefSeq" id="WP_153533905.1">
    <property type="nucleotide sequence ID" value="NZ_WEGH01000002.1"/>
</dbReference>
<dbReference type="Proteomes" id="UP000487268">
    <property type="component" value="Unassembled WGS sequence"/>
</dbReference>
<keyword evidence="3" id="KW-0804">Transcription</keyword>
<dbReference type="SMART" id="SM00866">
    <property type="entry name" value="UTRA"/>
    <property type="match status" value="1"/>
</dbReference>
<dbReference type="SUPFAM" id="SSF46785">
    <property type="entry name" value="Winged helix' DNA-binding domain"/>
    <property type="match status" value="1"/>
</dbReference>
<dbReference type="GO" id="GO:0045892">
    <property type="term" value="P:negative regulation of DNA-templated transcription"/>
    <property type="evidence" value="ECO:0007669"/>
    <property type="project" value="TreeGrafter"/>
</dbReference>
<dbReference type="SUPFAM" id="SSF64288">
    <property type="entry name" value="Chorismate lyase-like"/>
    <property type="match status" value="1"/>
</dbReference>
<accession>A0A7K0BX06</accession>
<dbReference type="CDD" id="cd07377">
    <property type="entry name" value="WHTH_GntR"/>
    <property type="match status" value="1"/>
</dbReference>
<sequence length="253" mass="28519">MNLESPRSRYQQVADDLRDAIKRGDHPPGSTLPSQPELARRYGLNQTSINRAIAVLRAEGLVRVEHGRGAYVQEIPTVKRVRRIDKEHRPHTGSSAYAEEMRKSGLTPRTELVRVDTVIPPAEIAELFGLGETERTLIRHRHMFAEDVPLQIATSYIPMSYAGSTDLALPDTGPTGIYSRLAERGHEPVRFTEEIEVRAPDPAEARFLRISEGQPVFEVLRVAIDAQDRPVEACVNILAALQWRLSYSWRQEP</sequence>
<evidence type="ECO:0000256" key="1">
    <source>
        <dbReference type="ARBA" id="ARBA00023015"/>
    </source>
</evidence>